<accession>A0AAN7BEX2</accession>
<keyword evidence="2" id="KW-1185">Reference proteome</keyword>
<reference evidence="1" key="1">
    <citation type="journal article" date="2023" name="Mol. Phylogenet. Evol.">
        <title>Genome-scale phylogeny and comparative genomics of the fungal order Sordariales.</title>
        <authorList>
            <person name="Hensen N."/>
            <person name="Bonometti L."/>
            <person name="Westerberg I."/>
            <person name="Brannstrom I.O."/>
            <person name="Guillou S."/>
            <person name="Cros-Aarteil S."/>
            <person name="Calhoun S."/>
            <person name="Haridas S."/>
            <person name="Kuo A."/>
            <person name="Mondo S."/>
            <person name="Pangilinan J."/>
            <person name="Riley R."/>
            <person name="LaButti K."/>
            <person name="Andreopoulos B."/>
            <person name="Lipzen A."/>
            <person name="Chen C."/>
            <person name="Yan M."/>
            <person name="Daum C."/>
            <person name="Ng V."/>
            <person name="Clum A."/>
            <person name="Steindorff A."/>
            <person name="Ohm R.A."/>
            <person name="Martin F."/>
            <person name="Silar P."/>
            <person name="Natvig D.O."/>
            <person name="Lalanne C."/>
            <person name="Gautier V."/>
            <person name="Ament-Velasquez S.L."/>
            <person name="Kruys A."/>
            <person name="Hutchinson M.I."/>
            <person name="Powell A.J."/>
            <person name="Barry K."/>
            <person name="Miller A.N."/>
            <person name="Grigoriev I.V."/>
            <person name="Debuchy R."/>
            <person name="Gladieux P."/>
            <person name="Hiltunen Thoren M."/>
            <person name="Johannesson H."/>
        </authorList>
    </citation>
    <scope>NUCLEOTIDE SEQUENCE</scope>
    <source>
        <strain evidence="1">CBS 990.96</strain>
    </source>
</reference>
<dbReference type="AlphaFoldDB" id="A0AAN7BEX2"/>
<reference evidence="1" key="2">
    <citation type="submission" date="2023-05" db="EMBL/GenBank/DDBJ databases">
        <authorList>
            <consortium name="Lawrence Berkeley National Laboratory"/>
            <person name="Steindorff A."/>
            <person name="Hensen N."/>
            <person name="Bonometti L."/>
            <person name="Westerberg I."/>
            <person name="Brannstrom I.O."/>
            <person name="Guillou S."/>
            <person name="Cros-Aarteil S."/>
            <person name="Calhoun S."/>
            <person name="Haridas S."/>
            <person name="Kuo A."/>
            <person name="Mondo S."/>
            <person name="Pangilinan J."/>
            <person name="Riley R."/>
            <person name="Labutti K."/>
            <person name="Andreopoulos B."/>
            <person name="Lipzen A."/>
            <person name="Chen C."/>
            <person name="Yanf M."/>
            <person name="Daum C."/>
            <person name="Ng V."/>
            <person name="Clum A."/>
            <person name="Ohm R."/>
            <person name="Martin F."/>
            <person name="Silar P."/>
            <person name="Natvig D."/>
            <person name="Lalanne C."/>
            <person name="Gautier V."/>
            <person name="Ament-Velasquez S.L."/>
            <person name="Kruys A."/>
            <person name="Hutchinson M.I."/>
            <person name="Powell A.J."/>
            <person name="Barry K."/>
            <person name="Miller A.N."/>
            <person name="Grigoriev I.V."/>
            <person name="Debuchy R."/>
            <person name="Gladieux P."/>
            <person name="Thoren M.H."/>
            <person name="Johannesson H."/>
        </authorList>
    </citation>
    <scope>NUCLEOTIDE SEQUENCE</scope>
    <source>
        <strain evidence="1">CBS 990.96</strain>
    </source>
</reference>
<dbReference type="Proteomes" id="UP001301958">
    <property type="component" value="Unassembled WGS sequence"/>
</dbReference>
<sequence length="266" mass="29639">MIQCARLSRECILCQGKPTHMRVYGVTQTFPIGQHTDYMRTNQTKRGAEKAFLCLRGLRTSIVYTKHIQSLYGYLHLKLTTHNLVERPATIYKLGSILPDPHKSKDSLNIDSSIPPIPPALIRDVTPHVRQYVRSELNNTNSLLAKLVLPAIGGASTDIYSQNGATTSVDAFDVKAVPFRPDKKYLDEAVQNDNVKEYVRKHWFSVPLYMIVGVATAGKLSVKETISRDRNLRGGVGVSVLGEMARGDISGEVRRNEKTEGYLDIG</sequence>
<evidence type="ECO:0000313" key="2">
    <source>
        <dbReference type="Proteomes" id="UP001301958"/>
    </source>
</evidence>
<proteinExistence type="predicted"/>
<protein>
    <submittedName>
        <fullName evidence="1">Uncharacterized protein</fullName>
    </submittedName>
</protein>
<evidence type="ECO:0000313" key="1">
    <source>
        <dbReference type="EMBL" id="KAK4221304.1"/>
    </source>
</evidence>
<comment type="caution">
    <text evidence="1">The sequence shown here is derived from an EMBL/GenBank/DDBJ whole genome shotgun (WGS) entry which is preliminary data.</text>
</comment>
<organism evidence="1 2">
    <name type="scientific">Podospora fimiseda</name>
    <dbReference type="NCBI Taxonomy" id="252190"/>
    <lineage>
        <taxon>Eukaryota</taxon>
        <taxon>Fungi</taxon>
        <taxon>Dikarya</taxon>
        <taxon>Ascomycota</taxon>
        <taxon>Pezizomycotina</taxon>
        <taxon>Sordariomycetes</taxon>
        <taxon>Sordariomycetidae</taxon>
        <taxon>Sordariales</taxon>
        <taxon>Podosporaceae</taxon>
        <taxon>Podospora</taxon>
    </lineage>
</organism>
<gene>
    <name evidence="1" type="ORF">QBC38DRAFT_492334</name>
</gene>
<dbReference type="EMBL" id="MU865562">
    <property type="protein sequence ID" value="KAK4221304.1"/>
    <property type="molecule type" value="Genomic_DNA"/>
</dbReference>
<name>A0AAN7BEX2_9PEZI</name>